<dbReference type="SUPFAM" id="SSF56436">
    <property type="entry name" value="C-type lectin-like"/>
    <property type="match status" value="2"/>
</dbReference>
<dbReference type="EMBL" id="JAWQEG010001325">
    <property type="protein sequence ID" value="KAK3880406.1"/>
    <property type="molecule type" value="Genomic_DNA"/>
</dbReference>
<dbReference type="CDD" id="cd00037">
    <property type="entry name" value="CLECT"/>
    <property type="match status" value="2"/>
</dbReference>
<dbReference type="SMART" id="SM00034">
    <property type="entry name" value="CLECT"/>
    <property type="match status" value="2"/>
</dbReference>
<dbReference type="InterPro" id="IPR001304">
    <property type="entry name" value="C-type_lectin-like"/>
</dbReference>
<dbReference type="InterPro" id="IPR016187">
    <property type="entry name" value="CTDL_fold"/>
</dbReference>
<dbReference type="PANTHER" id="PTHR45710:SF26">
    <property type="entry name" value="RH26557P"/>
    <property type="match status" value="1"/>
</dbReference>
<dbReference type="PROSITE" id="PS50041">
    <property type="entry name" value="C_TYPE_LECTIN_2"/>
    <property type="match status" value="2"/>
</dbReference>
<proteinExistence type="predicted"/>
<dbReference type="InterPro" id="IPR016186">
    <property type="entry name" value="C-type_lectin-like/link_sf"/>
</dbReference>
<reference evidence="2" key="1">
    <citation type="submission" date="2023-10" db="EMBL/GenBank/DDBJ databases">
        <title>Genome assemblies of two species of porcelain crab, Petrolisthes cinctipes and Petrolisthes manimaculis (Anomura: Porcellanidae).</title>
        <authorList>
            <person name="Angst P."/>
        </authorList>
    </citation>
    <scope>NUCLEOTIDE SEQUENCE</scope>
    <source>
        <strain evidence="2">PB745_01</strain>
        <tissue evidence="2">Gill</tissue>
    </source>
</reference>
<keyword evidence="3" id="KW-1185">Reference proteome</keyword>
<comment type="caution">
    <text evidence="2">The sequence shown here is derived from an EMBL/GenBank/DDBJ whole genome shotgun (WGS) entry which is preliminary data.</text>
</comment>
<dbReference type="AlphaFoldDB" id="A0AAE1FV91"/>
<feature type="domain" description="C-type lectin" evidence="1">
    <location>
        <begin position="34"/>
        <end position="160"/>
    </location>
</feature>
<evidence type="ECO:0000313" key="2">
    <source>
        <dbReference type="EMBL" id="KAK3880406.1"/>
    </source>
</evidence>
<protein>
    <recommendedName>
        <fullName evidence="1">C-type lectin domain-containing protein</fullName>
    </recommendedName>
</protein>
<accession>A0AAE1FV91</accession>
<sequence>MTRADCRPPFLDVGGECLLVDMDTKNCSAPFVTVGDQCIFFDTFAELTYQEARQMCHSLDSDLCVVNTATRLKNIIDYINDNGLGGNSFWISGSDEATEGIWTFHSGHLVPMGTPLWAGWIDFQEPNNLYGNEDCLSLYQPDHFYMNDINCEIVSRALCERPNSTTTEELRDLPRTDCPPFFVGVGSLCLSFMTWADQTWAEARQSCHGLGGELADLTDTEDLRAIYLYLHQEGIASHSFWLGGSDEAVEDLWIWIDGTPVPKGAPFWGMASDYLIEPDGGSSENCLLLNAEGFHYFRDASCDFLMNPLCKI</sequence>
<feature type="domain" description="C-type lectin" evidence="1">
    <location>
        <begin position="185"/>
        <end position="311"/>
    </location>
</feature>
<dbReference type="PANTHER" id="PTHR45710">
    <property type="entry name" value="C-TYPE LECTIN DOMAIN-CONTAINING PROTEIN 180"/>
    <property type="match status" value="1"/>
</dbReference>
<organism evidence="2 3">
    <name type="scientific">Petrolisthes cinctipes</name>
    <name type="common">Flat porcelain crab</name>
    <dbReference type="NCBI Taxonomy" id="88211"/>
    <lineage>
        <taxon>Eukaryota</taxon>
        <taxon>Metazoa</taxon>
        <taxon>Ecdysozoa</taxon>
        <taxon>Arthropoda</taxon>
        <taxon>Crustacea</taxon>
        <taxon>Multicrustacea</taxon>
        <taxon>Malacostraca</taxon>
        <taxon>Eumalacostraca</taxon>
        <taxon>Eucarida</taxon>
        <taxon>Decapoda</taxon>
        <taxon>Pleocyemata</taxon>
        <taxon>Anomura</taxon>
        <taxon>Galatheoidea</taxon>
        <taxon>Porcellanidae</taxon>
        <taxon>Petrolisthes</taxon>
    </lineage>
</organism>
<dbReference type="Pfam" id="PF00059">
    <property type="entry name" value="Lectin_C"/>
    <property type="match status" value="2"/>
</dbReference>
<dbReference type="Gene3D" id="3.10.100.10">
    <property type="entry name" value="Mannose-Binding Protein A, subunit A"/>
    <property type="match status" value="2"/>
</dbReference>
<evidence type="ECO:0000259" key="1">
    <source>
        <dbReference type="PROSITE" id="PS50041"/>
    </source>
</evidence>
<dbReference type="InterPro" id="IPR050828">
    <property type="entry name" value="C-type_lectin/matrix_domain"/>
</dbReference>
<gene>
    <name evidence="2" type="ORF">Pcinc_015089</name>
</gene>
<dbReference type="Proteomes" id="UP001286313">
    <property type="component" value="Unassembled WGS sequence"/>
</dbReference>
<name>A0AAE1FV91_PETCI</name>
<evidence type="ECO:0000313" key="3">
    <source>
        <dbReference type="Proteomes" id="UP001286313"/>
    </source>
</evidence>